<feature type="binding site" evidence="4">
    <location>
        <begin position="745"/>
        <end position="752"/>
    </location>
    <ligand>
        <name>ATP</name>
        <dbReference type="ChEBI" id="CHEBI:30616"/>
    </ligand>
</feature>
<keyword evidence="9" id="KW-1185">Reference proteome</keyword>
<dbReference type="GO" id="GO:0005524">
    <property type="term" value="F:ATP binding"/>
    <property type="evidence" value="ECO:0007669"/>
    <property type="project" value="UniProtKB-UniRule"/>
</dbReference>
<evidence type="ECO:0000256" key="5">
    <source>
        <dbReference type="SAM" id="MobiDB-lite"/>
    </source>
</evidence>
<feature type="binding site" evidence="4">
    <location>
        <begin position="991"/>
        <end position="998"/>
    </location>
    <ligand>
        <name>ATP</name>
        <dbReference type="ChEBI" id="CHEBI:30616"/>
    </ligand>
</feature>
<keyword evidence="1" id="KW-0677">Repeat</keyword>
<dbReference type="PROSITE" id="PS50901">
    <property type="entry name" value="FTSK"/>
    <property type="match status" value="3"/>
</dbReference>
<dbReference type="EMBL" id="QYRP01000002">
    <property type="protein sequence ID" value="RJS45570.1"/>
    <property type="molecule type" value="Genomic_DNA"/>
</dbReference>
<comment type="caution">
    <text evidence="8">The sequence shown here is derived from an EMBL/GenBank/DDBJ whole genome shotgun (WGS) entry which is preliminary data.</text>
</comment>
<accession>A0A3A5HBZ1</accession>
<feature type="transmembrane region" description="Helical" evidence="6">
    <location>
        <begin position="66"/>
        <end position="84"/>
    </location>
</feature>
<evidence type="ECO:0000313" key="9">
    <source>
        <dbReference type="Proteomes" id="UP000276542"/>
    </source>
</evidence>
<gene>
    <name evidence="8" type="primary">eccCb</name>
    <name evidence="8" type="ORF">D4739_04615</name>
</gene>
<dbReference type="InterPro" id="IPR027417">
    <property type="entry name" value="P-loop_NTPase"/>
</dbReference>
<dbReference type="GO" id="GO:0003677">
    <property type="term" value="F:DNA binding"/>
    <property type="evidence" value="ECO:0007669"/>
    <property type="project" value="InterPro"/>
</dbReference>
<keyword evidence="2 4" id="KW-0547">Nucleotide-binding</keyword>
<evidence type="ECO:0000256" key="3">
    <source>
        <dbReference type="ARBA" id="ARBA00022840"/>
    </source>
</evidence>
<keyword evidence="3 4" id="KW-0067">ATP-binding</keyword>
<evidence type="ECO:0000256" key="2">
    <source>
        <dbReference type="ARBA" id="ARBA00022741"/>
    </source>
</evidence>
<keyword evidence="6" id="KW-1133">Transmembrane helix</keyword>
<feature type="domain" description="FtsK" evidence="7">
    <location>
        <begin position="381"/>
        <end position="581"/>
    </location>
</feature>
<dbReference type="NCBIfam" id="TIGR03925">
    <property type="entry name" value="T7SS_EccC_b"/>
    <property type="match status" value="1"/>
</dbReference>
<feature type="compositionally biased region" description="Low complexity" evidence="5">
    <location>
        <begin position="1149"/>
        <end position="1159"/>
    </location>
</feature>
<dbReference type="Proteomes" id="UP000276542">
    <property type="component" value="Unassembled WGS sequence"/>
</dbReference>
<dbReference type="SMART" id="SM00382">
    <property type="entry name" value="AAA"/>
    <property type="match status" value="3"/>
</dbReference>
<proteinExistence type="predicted"/>
<evidence type="ECO:0000256" key="1">
    <source>
        <dbReference type="ARBA" id="ARBA00022737"/>
    </source>
</evidence>
<dbReference type="InterPro" id="IPR023837">
    <property type="entry name" value="EccCb-like_Actinobacteria"/>
</dbReference>
<dbReference type="OrthoDB" id="9807790at2"/>
<name>A0A3A5HBZ1_9ACTN</name>
<dbReference type="AlphaFoldDB" id="A0A3A5HBZ1"/>
<dbReference type="InterPro" id="IPR002543">
    <property type="entry name" value="FtsK_dom"/>
</dbReference>
<feature type="binding site" evidence="4">
    <location>
        <begin position="404"/>
        <end position="411"/>
    </location>
    <ligand>
        <name>ATP</name>
        <dbReference type="ChEBI" id="CHEBI:30616"/>
    </ligand>
</feature>
<evidence type="ECO:0000313" key="8">
    <source>
        <dbReference type="EMBL" id="RJS45570.1"/>
    </source>
</evidence>
<dbReference type="PANTHER" id="PTHR22683:SF1">
    <property type="entry name" value="TYPE VII SECRETION SYSTEM PROTEIN ESSC"/>
    <property type="match status" value="1"/>
</dbReference>
<evidence type="ECO:0000259" key="7">
    <source>
        <dbReference type="PROSITE" id="PS50901"/>
    </source>
</evidence>
<feature type="domain" description="FtsK" evidence="7">
    <location>
        <begin position="727"/>
        <end position="891"/>
    </location>
</feature>
<dbReference type="Gene3D" id="3.40.50.300">
    <property type="entry name" value="P-loop containing nucleotide triphosphate hydrolases"/>
    <property type="match status" value="3"/>
</dbReference>
<protein>
    <submittedName>
        <fullName evidence="8">Type VII secretion protein EccCb</fullName>
    </submittedName>
</protein>
<dbReference type="SUPFAM" id="SSF52540">
    <property type="entry name" value="P-loop containing nucleoside triphosphate hydrolases"/>
    <property type="match status" value="4"/>
</dbReference>
<sequence length="1190" mass="125782">MSVRRPTVVGMSPETLRLSPPPALRPREGSGSALLLALPALGGVASVALVASMGMGASGTLRTRSLLAAGVVLVTTVGFVLVQLDRQRRQQQLQRGGSRSDYLDYLGGIRETVREAAALQRASLIAAFPDPSALPFLTRAPTAPAAAGAGPLPVRVGLGSRPLDLLLVPPERTPGEPPDPVAATALERLLHLHRTQPDLPVTVDLDALRRIEVDRSGARALVCSAAARYGPGRLRIAVLASPELLGRWEWAKWLPHAGSLSEDDETGPARLIATDPSALALASSDPGHLVMVLDGVPHDQDVTTLLGRMSSHSVIEINAEAAPLATAPDRCSVATAEVIARRLSSRHPQTAGSPDTLADLLRADAGSRQRLRVPIGVTHSGAPLLLDLRESAEGGDGPHGLVVGATGSGKSELLRTLTVALALVHPPEELNLVLVDFKGGATFAGLGTLPHTSALITNLSDDLALVDRMHDALAGELVRRQEVLRAAGDFASLRDLDAARASRADLPSLPALLVVIDEFSELLTTRPELAELFAGIGRLGRSLGIHLLLATQRLDEGRLRGLEAHLGFRIALRTFSAAESRAAIGVTDAHDLPRTPGVGYLSTGPGALVRFRAAHVSSPVAPRDTTPPRVLPFTAAPVVAPDPPAMPGQPAPSFLDSAVAAASEQAGEDRRAHRIWLPPLRGTVPLTALVPDVAADPDLGLVSPAWRSVGPRTFPIGVVDRPREQRHEPLVVRLDGATGHAAVVGAPRSGTSTLLRTLVTGLALTGTPAETQFLLVDLAGGDLTSLSGLPHVIATADRRQPERVRRILSEAITRADGDNPSELFLVIDGWGGVRELFPDLEADLAALAQRSLSSGVHLIVSATRWGDLRPALRDVIGTRLELRLGDPSESGHGRQLACLVPVEPGRGLAPGGHHFLAAHPGDPGEFTARVREAWRGPDAPPLVDLPSQVDLARLLHEHAPGSADTLTLGVGEDLAPLRFTPAELPHLIVYGDSGSGRSALLRTIASEVVRTHEPEEARIVVVDPRRSLLGEVPERHLLDHVATPDAITSAMTDLAEVLRGRQPRPDVSRAELRARSWWTGPEVWLLVDDHDLLTAGAALMPLHDLLPHAPEIGLHLVVTRRAHGAARAQHEPTLRILRDSRAPVLLLDGPPEEGPLAGPHRAAPQPPGRGLLVTGRAARQVQLAWLDPAE</sequence>
<feature type="region of interest" description="Disordered" evidence="5">
    <location>
        <begin position="1149"/>
        <end position="1168"/>
    </location>
</feature>
<dbReference type="InterPro" id="IPR050206">
    <property type="entry name" value="FtsK/SpoIIIE/SftA"/>
</dbReference>
<dbReference type="PANTHER" id="PTHR22683">
    <property type="entry name" value="SPORULATION PROTEIN RELATED"/>
    <property type="match status" value="1"/>
</dbReference>
<feature type="domain" description="FtsK" evidence="7">
    <location>
        <begin position="974"/>
        <end position="1153"/>
    </location>
</feature>
<organism evidence="8 9">
    <name type="scientific">Nocardioides cavernaquae</name>
    <dbReference type="NCBI Taxonomy" id="2321396"/>
    <lineage>
        <taxon>Bacteria</taxon>
        <taxon>Bacillati</taxon>
        <taxon>Actinomycetota</taxon>
        <taxon>Actinomycetes</taxon>
        <taxon>Propionibacteriales</taxon>
        <taxon>Nocardioidaceae</taxon>
        <taxon>Nocardioides</taxon>
    </lineage>
</organism>
<reference evidence="9" key="1">
    <citation type="submission" date="2018-09" db="EMBL/GenBank/DDBJ databases">
        <authorList>
            <person name="Zhu H."/>
        </authorList>
    </citation>
    <scope>NUCLEOTIDE SEQUENCE [LARGE SCALE GENOMIC DNA]</scope>
    <source>
        <strain evidence="9">K1W22B-1</strain>
    </source>
</reference>
<keyword evidence="6" id="KW-0812">Transmembrane</keyword>
<keyword evidence="6" id="KW-0472">Membrane</keyword>
<evidence type="ECO:0000256" key="6">
    <source>
        <dbReference type="SAM" id="Phobius"/>
    </source>
</evidence>
<evidence type="ECO:0000256" key="4">
    <source>
        <dbReference type="PROSITE-ProRule" id="PRU00289"/>
    </source>
</evidence>
<feature type="region of interest" description="Disordered" evidence="5">
    <location>
        <begin position="1"/>
        <end position="25"/>
    </location>
</feature>
<feature type="transmembrane region" description="Helical" evidence="6">
    <location>
        <begin position="33"/>
        <end position="54"/>
    </location>
</feature>
<dbReference type="Pfam" id="PF01580">
    <property type="entry name" value="FtsK_SpoIIIE"/>
    <property type="match status" value="3"/>
</dbReference>
<dbReference type="InterPro" id="IPR003593">
    <property type="entry name" value="AAA+_ATPase"/>
</dbReference>